<dbReference type="PANTHER" id="PTHR43220:SF18">
    <property type="entry name" value="TRANSMEMBRANE PROTEIN 41B"/>
    <property type="match status" value="1"/>
</dbReference>
<accession>A0A0D0CSQ2</accession>
<dbReference type="PANTHER" id="PTHR43220">
    <property type="match status" value="1"/>
</dbReference>
<dbReference type="InterPro" id="IPR032816">
    <property type="entry name" value="VTT_dom"/>
</dbReference>
<dbReference type="HOGENOM" id="CLU_038944_1_0_1"/>
<feature type="transmembrane region" description="Helical" evidence="7">
    <location>
        <begin position="305"/>
        <end position="326"/>
    </location>
</feature>
<dbReference type="EMBL" id="KN834767">
    <property type="protein sequence ID" value="KIK62387.1"/>
    <property type="molecule type" value="Genomic_DNA"/>
</dbReference>
<keyword evidence="10" id="KW-1185">Reference proteome</keyword>
<evidence type="ECO:0000256" key="4">
    <source>
        <dbReference type="ARBA" id="ARBA00023136"/>
    </source>
</evidence>
<comment type="similarity">
    <text evidence="5">Belongs to the TMEM41 family.</text>
</comment>
<evidence type="ECO:0000256" key="1">
    <source>
        <dbReference type="ARBA" id="ARBA00004141"/>
    </source>
</evidence>
<proteinExistence type="inferred from homology"/>
<feature type="transmembrane region" description="Helical" evidence="7">
    <location>
        <begin position="266"/>
        <end position="285"/>
    </location>
</feature>
<feature type="transmembrane region" description="Helical" evidence="7">
    <location>
        <begin position="183"/>
        <end position="202"/>
    </location>
</feature>
<feature type="transmembrane region" description="Helical" evidence="7">
    <location>
        <begin position="143"/>
        <end position="162"/>
    </location>
</feature>
<evidence type="ECO:0000256" key="7">
    <source>
        <dbReference type="SAM" id="Phobius"/>
    </source>
</evidence>
<name>A0A0D0CSQ2_9AGAR</name>
<organism evidence="9 10">
    <name type="scientific">Collybiopsis luxurians FD-317 M1</name>
    <dbReference type="NCBI Taxonomy" id="944289"/>
    <lineage>
        <taxon>Eukaryota</taxon>
        <taxon>Fungi</taxon>
        <taxon>Dikarya</taxon>
        <taxon>Basidiomycota</taxon>
        <taxon>Agaricomycotina</taxon>
        <taxon>Agaricomycetes</taxon>
        <taxon>Agaricomycetidae</taxon>
        <taxon>Agaricales</taxon>
        <taxon>Marasmiineae</taxon>
        <taxon>Omphalotaceae</taxon>
        <taxon>Collybiopsis</taxon>
        <taxon>Collybiopsis luxurians</taxon>
    </lineage>
</organism>
<dbReference type="InterPro" id="IPR045014">
    <property type="entry name" value="TM41A/B"/>
</dbReference>
<sequence length="442" mass="47537">MTPSPLNLGLNRTNNASVYTLATVNDEPNSSAPRSAFYDSARSSLDDSHVPHSARSPLLTPATPSYGATMPRSPGTARSSKKLIFNAALKMAAIFVVSTLLLGGTLWLALPTLEEEDRPMLRIPKSFEQLQDLNALLKKYRDIYPYRIVICYIIVYLFLQAFSLPGSMYLSILGGAVWGVPRALLLACCCVASGATLCYLISSALGPALLTIPRIASHLTNISDKVQQAAANNNLISYLIVLRIAPLPPHWVVNVVAPHVGIGIRVFWISTALGIFGVTVIHTTIGGGLDEMTSADDFHLISWKNFLGLFAIVVGVMVPVGLRYWFKRGGVTADVEGMATEDSAVGTSGVPRSATAADGTTVFVFDDEEEEEDQILAVGAPARLPNKKSKDASDSRTQLLTDELEVDDEEYTSEDDDGDIILEAGPELKSPKPLDVQSNSSA</sequence>
<feature type="region of interest" description="Disordered" evidence="6">
    <location>
        <begin position="43"/>
        <end position="77"/>
    </location>
</feature>
<dbReference type="Proteomes" id="UP000053593">
    <property type="component" value="Unassembled WGS sequence"/>
</dbReference>
<dbReference type="OrthoDB" id="3364966at2759"/>
<feature type="transmembrane region" description="Helical" evidence="7">
    <location>
        <begin position="88"/>
        <end position="110"/>
    </location>
</feature>
<protein>
    <recommendedName>
        <fullName evidence="8">VTT domain-containing protein</fullName>
    </recommendedName>
</protein>
<evidence type="ECO:0000313" key="10">
    <source>
        <dbReference type="Proteomes" id="UP000053593"/>
    </source>
</evidence>
<dbReference type="Pfam" id="PF09335">
    <property type="entry name" value="VTT_dom"/>
    <property type="match status" value="1"/>
</dbReference>
<keyword evidence="2 7" id="KW-0812">Transmembrane</keyword>
<comment type="subcellular location">
    <subcellularLocation>
        <location evidence="1">Membrane</location>
        <topology evidence="1">Multi-pass membrane protein</topology>
    </subcellularLocation>
</comment>
<evidence type="ECO:0000313" key="9">
    <source>
        <dbReference type="EMBL" id="KIK62387.1"/>
    </source>
</evidence>
<dbReference type="GO" id="GO:0005789">
    <property type="term" value="C:endoplasmic reticulum membrane"/>
    <property type="evidence" value="ECO:0007669"/>
    <property type="project" value="TreeGrafter"/>
</dbReference>
<feature type="compositionally biased region" description="Acidic residues" evidence="6">
    <location>
        <begin position="402"/>
        <end position="420"/>
    </location>
</feature>
<keyword evidence="3 7" id="KW-1133">Transmembrane helix</keyword>
<gene>
    <name evidence="9" type="ORF">GYMLUDRAFT_164681</name>
</gene>
<reference evidence="9 10" key="1">
    <citation type="submission" date="2014-04" db="EMBL/GenBank/DDBJ databases">
        <title>Evolutionary Origins and Diversification of the Mycorrhizal Mutualists.</title>
        <authorList>
            <consortium name="DOE Joint Genome Institute"/>
            <consortium name="Mycorrhizal Genomics Consortium"/>
            <person name="Kohler A."/>
            <person name="Kuo A."/>
            <person name="Nagy L.G."/>
            <person name="Floudas D."/>
            <person name="Copeland A."/>
            <person name="Barry K.W."/>
            <person name="Cichocki N."/>
            <person name="Veneault-Fourrey C."/>
            <person name="LaButti K."/>
            <person name="Lindquist E.A."/>
            <person name="Lipzen A."/>
            <person name="Lundell T."/>
            <person name="Morin E."/>
            <person name="Murat C."/>
            <person name="Riley R."/>
            <person name="Ohm R."/>
            <person name="Sun H."/>
            <person name="Tunlid A."/>
            <person name="Henrissat B."/>
            <person name="Grigoriev I.V."/>
            <person name="Hibbett D.S."/>
            <person name="Martin F."/>
        </authorList>
    </citation>
    <scope>NUCLEOTIDE SEQUENCE [LARGE SCALE GENOMIC DNA]</scope>
    <source>
        <strain evidence="9 10">FD-317 M1</strain>
    </source>
</reference>
<evidence type="ECO:0000256" key="6">
    <source>
        <dbReference type="SAM" id="MobiDB-lite"/>
    </source>
</evidence>
<evidence type="ECO:0000256" key="3">
    <source>
        <dbReference type="ARBA" id="ARBA00022989"/>
    </source>
</evidence>
<feature type="region of interest" description="Disordered" evidence="6">
    <location>
        <begin position="383"/>
        <end position="442"/>
    </location>
</feature>
<dbReference type="GO" id="GO:0000045">
    <property type="term" value="P:autophagosome assembly"/>
    <property type="evidence" value="ECO:0007669"/>
    <property type="project" value="TreeGrafter"/>
</dbReference>
<evidence type="ECO:0000256" key="5">
    <source>
        <dbReference type="ARBA" id="ARBA00025797"/>
    </source>
</evidence>
<feature type="domain" description="VTT" evidence="8">
    <location>
        <begin position="165"/>
        <end position="286"/>
    </location>
</feature>
<evidence type="ECO:0000256" key="2">
    <source>
        <dbReference type="ARBA" id="ARBA00022692"/>
    </source>
</evidence>
<evidence type="ECO:0000259" key="8">
    <source>
        <dbReference type="Pfam" id="PF09335"/>
    </source>
</evidence>
<keyword evidence="4 7" id="KW-0472">Membrane</keyword>
<dbReference type="AlphaFoldDB" id="A0A0D0CSQ2"/>